<reference evidence="3 4" key="1">
    <citation type="journal article" date="2019" name="Genome Biol. Evol.">
        <title>Day and night: Metabolic profiles and evolutionary relationships of six axenic non-marine cyanobacteria.</title>
        <authorList>
            <person name="Will S.E."/>
            <person name="Henke P."/>
            <person name="Boedeker C."/>
            <person name="Huang S."/>
            <person name="Brinkmann H."/>
            <person name="Rohde M."/>
            <person name="Jarek M."/>
            <person name="Friedl T."/>
            <person name="Seufert S."/>
            <person name="Schumacher M."/>
            <person name="Overmann J."/>
            <person name="Neumann-Schaal M."/>
            <person name="Petersen J."/>
        </authorList>
    </citation>
    <scope>NUCLEOTIDE SEQUENCE [LARGE SCALE GENOMIC DNA]</scope>
    <source>
        <strain evidence="3 4">PCC 6912</strain>
    </source>
</reference>
<evidence type="ECO:0000256" key="1">
    <source>
        <dbReference type="ARBA" id="ARBA00023125"/>
    </source>
</evidence>
<dbReference type="AlphaFoldDB" id="A0A3S5K2A1"/>
<evidence type="ECO:0000313" key="4">
    <source>
        <dbReference type="Proteomes" id="UP000268857"/>
    </source>
</evidence>
<dbReference type="InterPro" id="IPR000424">
    <property type="entry name" value="Primosome_PriB/ssb"/>
</dbReference>
<proteinExistence type="predicted"/>
<evidence type="ECO:0008006" key="5">
    <source>
        <dbReference type="Google" id="ProtNLM"/>
    </source>
</evidence>
<dbReference type="EMBL" id="RSCJ01000006">
    <property type="protein sequence ID" value="RUR83848.1"/>
    <property type="molecule type" value="Genomic_DNA"/>
</dbReference>
<dbReference type="GO" id="GO:0003697">
    <property type="term" value="F:single-stranded DNA binding"/>
    <property type="evidence" value="ECO:0007669"/>
    <property type="project" value="InterPro"/>
</dbReference>
<comment type="caution">
    <text evidence="3">The sequence shown here is derived from an EMBL/GenBank/DDBJ whole genome shotgun (WGS) entry which is preliminary data.</text>
</comment>
<dbReference type="Pfam" id="PF00436">
    <property type="entry name" value="SSB"/>
    <property type="match status" value="1"/>
</dbReference>
<name>A0A3S5K2A1_CHLFR</name>
<accession>A0A3S5K2A1</accession>
<evidence type="ECO:0000313" key="3">
    <source>
        <dbReference type="EMBL" id="RUR83848.1"/>
    </source>
</evidence>
<dbReference type="InterPro" id="IPR012340">
    <property type="entry name" value="NA-bd_OB-fold"/>
</dbReference>
<dbReference type="SUPFAM" id="SSF50249">
    <property type="entry name" value="Nucleic acid-binding proteins"/>
    <property type="match status" value="1"/>
</dbReference>
<evidence type="ECO:0000256" key="2">
    <source>
        <dbReference type="PROSITE-ProRule" id="PRU00252"/>
    </source>
</evidence>
<dbReference type="PROSITE" id="PS50935">
    <property type="entry name" value="SSB"/>
    <property type="match status" value="1"/>
</dbReference>
<dbReference type="Gene3D" id="2.40.50.140">
    <property type="entry name" value="Nucleic acid-binding proteins"/>
    <property type="match status" value="1"/>
</dbReference>
<sequence length="108" mass="12011">MNINVVVLSGTIGNAKLFQIGERKVWEISLGVNKKGGETSWIPVKFWCGQNYKLEFRKGMQVNVSGSIETNVFTPKGSDEKAKLVYVEAEEIQVTNWGKSTETIEEAA</sequence>
<gene>
    <name evidence="3" type="ORF">PCC6912_20910</name>
</gene>
<keyword evidence="4" id="KW-1185">Reference proteome</keyword>
<organism evidence="3 4">
    <name type="scientific">Chlorogloeopsis fritschii PCC 6912</name>
    <dbReference type="NCBI Taxonomy" id="211165"/>
    <lineage>
        <taxon>Bacteria</taxon>
        <taxon>Bacillati</taxon>
        <taxon>Cyanobacteriota</taxon>
        <taxon>Cyanophyceae</taxon>
        <taxon>Nostocales</taxon>
        <taxon>Chlorogloeopsidaceae</taxon>
        <taxon>Chlorogloeopsis</taxon>
    </lineage>
</organism>
<dbReference type="Proteomes" id="UP000268857">
    <property type="component" value="Unassembled WGS sequence"/>
</dbReference>
<keyword evidence="1 2" id="KW-0238">DNA-binding</keyword>
<dbReference type="RefSeq" id="WP_016877454.1">
    <property type="nucleotide sequence ID" value="NZ_AJLN01000015.1"/>
</dbReference>
<protein>
    <recommendedName>
        <fullName evidence="5">Single-stranded DNA-binding protein</fullName>
    </recommendedName>
</protein>